<dbReference type="EMBL" id="JACHWP010000002">
    <property type="protein sequence ID" value="MBB3022978.1"/>
    <property type="molecule type" value="Genomic_DNA"/>
</dbReference>
<sequence>MNQSPYTLRAAMVRQRALILALIGLLATVLIALLVDVSTGGFALAGLLLCLAVVRLVVPARRLGGLVIRRRVIDAVILLVLAGGLLLLSSSPNL</sequence>
<keyword evidence="1" id="KW-1133">Transmembrane helix</keyword>
<accession>A0A839QTL8</accession>
<dbReference type="InterPro" id="IPR021385">
    <property type="entry name" value="DUF3017"/>
</dbReference>
<protein>
    <recommendedName>
        <fullName evidence="4">DUF3017 domain-containing protein</fullName>
    </recommendedName>
</protein>
<evidence type="ECO:0000313" key="2">
    <source>
        <dbReference type="EMBL" id="MBB3022978.1"/>
    </source>
</evidence>
<keyword evidence="1" id="KW-0472">Membrane</keyword>
<feature type="transmembrane region" description="Helical" evidence="1">
    <location>
        <begin position="41"/>
        <end position="60"/>
    </location>
</feature>
<name>A0A839QTL8_9MICO</name>
<dbReference type="RefSeq" id="WP_343064050.1">
    <property type="nucleotide sequence ID" value="NZ_CBCSFZ010000001.1"/>
</dbReference>
<evidence type="ECO:0000313" key="3">
    <source>
        <dbReference type="Proteomes" id="UP000568050"/>
    </source>
</evidence>
<feature type="transmembrane region" description="Helical" evidence="1">
    <location>
        <begin position="72"/>
        <end position="91"/>
    </location>
</feature>
<gene>
    <name evidence="2" type="ORF">FHX50_001261</name>
</gene>
<keyword evidence="1" id="KW-0812">Transmembrane</keyword>
<evidence type="ECO:0008006" key="4">
    <source>
        <dbReference type="Google" id="ProtNLM"/>
    </source>
</evidence>
<reference evidence="2 3" key="1">
    <citation type="submission" date="2020-08" db="EMBL/GenBank/DDBJ databases">
        <title>Sequencing the genomes of 1000 actinobacteria strains.</title>
        <authorList>
            <person name="Klenk H.-P."/>
        </authorList>
    </citation>
    <scope>NUCLEOTIDE SEQUENCE [LARGE SCALE GENOMIC DNA]</scope>
    <source>
        <strain evidence="2 3">DSM 23040</strain>
    </source>
</reference>
<keyword evidence="3" id="KW-1185">Reference proteome</keyword>
<feature type="transmembrane region" description="Helical" evidence="1">
    <location>
        <begin position="17"/>
        <end position="35"/>
    </location>
</feature>
<evidence type="ECO:0000256" key="1">
    <source>
        <dbReference type="SAM" id="Phobius"/>
    </source>
</evidence>
<organism evidence="2 3">
    <name type="scientific">Helcobacillus massiliensis</name>
    <dbReference type="NCBI Taxonomy" id="521392"/>
    <lineage>
        <taxon>Bacteria</taxon>
        <taxon>Bacillati</taxon>
        <taxon>Actinomycetota</taxon>
        <taxon>Actinomycetes</taxon>
        <taxon>Micrococcales</taxon>
        <taxon>Dermabacteraceae</taxon>
        <taxon>Helcobacillus</taxon>
    </lineage>
</organism>
<proteinExistence type="predicted"/>
<comment type="caution">
    <text evidence="2">The sequence shown here is derived from an EMBL/GenBank/DDBJ whole genome shotgun (WGS) entry which is preliminary data.</text>
</comment>
<dbReference type="Proteomes" id="UP000568050">
    <property type="component" value="Unassembled WGS sequence"/>
</dbReference>
<dbReference type="Pfam" id="PF11222">
    <property type="entry name" value="DUF3017"/>
    <property type="match status" value="1"/>
</dbReference>
<dbReference type="AlphaFoldDB" id="A0A839QTL8"/>